<dbReference type="InterPro" id="IPR001646">
    <property type="entry name" value="5peptide_repeat"/>
</dbReference>
<dbReference type="AlphaFoldDB" id="A0AAE4BUC0"/>
<dbReference type="Gene3D" id="2.160.20.80">
    <property type="entry name" value="E3 ubiquitin-protein ligase SopA"/>
    <property type="match status" value="1"/>
</dbReference>
<keyword evidence="2" id="KW-1185">Reference proteome</keyword>
<proteinExistence type="predicted"/>
<evidence type="ECO:0000313" key="2">
    <source>
        <dbReference type="Proteomes" id="UP001185092"/>
    </source>
</evidence>
<comment type="caution">
    <text evidence="1">The sequence shown here is derived from an EMBL/GenBank/DDBJ whole genome shotgun (WGS) entry which is preliminary data.</text>
</comment>
<name>A0AAE4BUC0_9BACT</name>
<sequence length="84" mass="9616">MKNTTFENCSMKNVDLGHTDLESSSFDHCNLLNSIFENTKLKKADLSTAFNFNIDPENNDIQECSFSQNNLHGLLDKYKIKIKV</sequence>
<reference evidence="1" key="1">
    <citation type="submission" date="2023-07" db="EMBL/GenBank/DDBJ databases">
        <title>Genomic Encyclopedia of Type Strains, Phase IV (KMG-IV): sequencing the most valuable type-strain genomes for metagenomic binning, comparative biology and taxonomic classification.</title>
        <authorList>
            <person name="Goeker M."/>
        </authorList>
    </citation>
    <scope>NUCLEOTIDE SEQUENCE</scope>
    <source>
        <strain evidence="1">DSM 26174</strain>
    </source>
</reference>
<gene>
    <name evidence="1" type="ORF">HNQ88_003643</name>
</gene>
<dbReference type="Proteomes" id="UP001185092">
    <property type="component" value="Unassembled WGS sequence"/>
</dbReference>
<dbReference type="EMBL" id="JAVDQD010000005">
    <property type="protein sequence ID" value="MDR6240567.1"/>
    <property type="molecule type" value="Genomic_DNA"/>
</dbReference>
<dbReference type="SUPFAM" id="SSF141571">
    <property type="entry name" value="Pentapeptide repeat-like"/>
    <property type="match status" value="1"/>
</dbReference>
<accession>A0AAE4BUC0</accession>
<evidence type="ECO:0000313" key="1">
    <source>
        <dbReference type="EMBL" id="MDR6240567.1"/>
    </source>
</evidence>
<organism evidence="1 2">
    <name type="scientific">Aureibacter tunicatorum</name>
    <dbReference type="NCBI Taxonomy" id="866807"/>
    <lineage>
        <taxon>Bacteria</taxon>
        <taxon>Pseudomonadati</taxon>
        <taxon>Bacteroidota</taxon>
        <taxon>Cytophagia</taxon>
        <taxon>Cytophagales</taxon>
        <taxon>Persicobacteraceae</taxon>
        <taxon>Aureibacter</taxon>
    </lineage>
</organism>
<dbReference type="Pfam" id="PF00805">
    <property type="entry name" value="Pentapeptide"/>
    <property type="match status" value="1"/>
</dbReference>
<protein>
    <submittedName>
        <fullName evidence="1">Uncharacterized protein YjbI with pentapeptide repeats</fullName>
    </submittedName>
</protein>